<evidence type="ECO:0000256" key="2">
    <source>
        <dbReference type="ARBA" id="ARBA00005893"/>
    </source>
</evidence>
<gene>
    <name evidence="7" type="ORF">CAL27_05130</name>
</gene>
<dbReference type="SFLD" id="SFLDG01138">
    <property type="entry name" value="C1.6.2:_Deoxy-d-mannose-octulo"/>
    <property type="match status" value="1"/>
</dbReference>
<comment type="caution">
    <text evidence="7">The sequence shown here is derived from an EMBL/GenBank/DDBJ whole genome shotgun (WGS) entry which is preliminary data.</text>
</comment>
<dbReference type="SFLD" id="SFLDG01136">
    <property type="entry name" value="C1.6:_Phosphoserine_Phosphatas"/>
    <property type="match status" value="1"/>
</dbReference>
<dbReference type="InterPro" id="IPR050793">
    <property type="entry name" value="CMP-NeuNAc_synthase"/>
</dbReference>
<keyword evidence="6" id="KW-0460">Magnesium</keyword>
<evidence type="ECO:0000256" key="3">
    <source>
        <dbReference type="ARBA" id="ARBA00011881"/>
    </source>
</evidence>
<evidence type="ECO:0000313" key="7">
    <source>
        <dbReference type="EMBL" id="OZI68840.1"/>
    </source>
</evidence>
<dbReference type="Proteomes" id="UP000216354">
    <property type="component" value="Unassembled WGS sequence"/>
</dbReference>
<dbReference type="EMBL" id="NEVR01000001">
    <property type="protein sequence ID" value="OZI68840.1"/>
    <property type="molecule type" value="Genomic_DNA"/>
</dbReference>
<dbReference type="Gene3D" id="3.40.50.1000">
    <property type="entry name" value="HAD superfamily/HAD-like"/>
    <property type="match status" value="1"/>
</dbReference>
<reference evidence="7 8" key="1">
    <citation type="submission" date="2017-05" db="EMBL/GenBank/DDBJ databases">
        <title>Complete and WGS of Bordetella genogroups.</title>
        <authorList>
            <person name="Spilker T."/>
            <person name="Lipuma J."/>
        </authorList>
    </citation>
    <scope>NUCLEOTIDE SEQUENCE [LARGE SCALE GENOMIC DNA]</scope>
    <source>
        <strain evidence="7 8">AU9795</strain>
    </source>
</reference>
<dbReference type="PANTHER" id="PTHR21485:SF3">
    <property type="entry name" value="N-ACYLNEURAMINATE CYTIDYLYLTRANSFERASE"/>
    <property type="match status" value="1"/>
</dbReference>
<keyword evidence="4" id="KW-0479">Metal-binding</keyword>
<dbReference type="InterPro" id="IPR010023">
    <property type="entry name" value="KdsC_fam"/>
</dbReference>
<evidence type="ECO:0000313" key="8">
    <source>
        <dbReference type="Proteomes" id="UP000216354"/>
    </source>
</evidence>
<organism evidence="7 8">
    <name type="scientific">Bordetella genomosp. 1</name>
    <dbReference type="NCBI Taxonomy" id="1395607"/>
    <lineage>
        <taxon>Bacteria</taxon>
        <taxon>Pseudomonadati</taxon>
        <taxon>Pseudomonadota</taxon>
        <taxon>Betaproteobacteria</taxon>
        <taxon>Burkholderiales</taxon>
        <taxon>Alcaligenaceae</taxon>
        <taxon>Bordetella</taxon>
    </lineage>
</organism>
<comment type="similarity">
    <text evidence="2">Belongs to the KdsC family.</text>
</comment>
<dbReference type="CDD" id="cd01630">
    <property type="entry name" value="HAD_KDO-like"/>
    <property type="match status" value="1"/>
</dbReference>
<comment type="cofactor">
    <cofactor evidence="1">
        <name>Mg(2+)</name>
        <dbReference type="ChEBI" id="CHEBI:18420"/>
    </cofactor>
</comment>
<name>A0ABX4F507_9BORD</name>
<dbReference type="InterPro" id="IPR023214">
    <property type="entry name" value="HAD_sf"/>
</dbReference>
<dbReference type="SUPFAM" id="SSF56784">
    <property type="entry name" value="HAD-like"/>
    <property type="match status" value="1"/>
</dbReference>
<evidence type="ECO:0000256" key="4">
    <source>
        <dbReference type="ARBA" id="ARBA00022723"/>
    </source>
</evidence>
<protein>
    <submittedName>
        <fullName evidence="7">Phenylphosphate carboxylase subunit delta</fullName>
    </submittedName>
</protein>
<evidence type="ECO:0000256" key="5">
    <source>
        <dbReference type="ARBA" id="ARBA00022801"/>
    </source>
</evidence>
<dbReference type="RefSeq" id="WP_176461354.1">
    <property type="nucleotide sequence ID" value="NZ_NEVR01000001.1"/>
</dbReference>
<keyword evidence="5" id="KW-0378">Hydrolase</keyword>
<dbReference type="InterPro" id="IPR036412">
    <property type="entry name" value="HAD-like_sf"/>
</dbReference>
<proteinExistence type="inferred from homology"/>
<dbReference type="SFLD" id="SFLDS00003">
    <property type="entry name" value="Haloacid_Dehalogenase"/>
    <property type="match status" value="1"/>
</dbReference>
<dbReference type="NCBIfam" id="TIGR01662">
    <property type="entry name" value="HAD-SF-IIIA"/>
    <property type="match status" value="1"/>
</dbReference>
<accession>A0ABX4F507</accession>
<evidence type="ECO:0000256" key="6">
    <source>
        <dbReference type="ARBA" id="ARBA00022842"/>
    </source>
</evidence>
<dbReference type="PANTHER" id="PTHR21485">
    <property type="entry name" value="HAD SUPERFAMILY MEMBERS CMAS AND KDSC"/>
    <property type="match status" value="1"/>
</dbReference>
<sequence length="202" mass="21186">MNMTPPPSIAHPAEALVLARITPAVRERAAAVRLMVFDVDGVLTDGSLYYGEHGEMFKRFHALDGHGLRLLMEGGLKVALITGRSGPIVDRRAAELGIADVQQGVRDKASALAELAQRHGVQLNQTGYMGDDVIDLPAMQRAGFAASVPGAPGYVSQAAHWISTQPGGSGAVRECCDLLLASQGRLGHFLAGTTLLGPGAIQ</sequence>
<comment type="subunit">
    <text evidence="3">Homotetramer.</text>
</comment>
<dbReference type="PIRSF" id="PIRSF006118">
    <property type="entry name" value="KDO8-P_Ptase"/>
    <property type="match status" value="1"/>
</dbReference>
<dbReference type="InterPro" id="IPR006549">
    <property type="entry name" value="HAD-SF_hydro_IIIA"/>
</dbReference>
<evidence type="ECO:0000256" key="1">
    <source>
        <dbReference type="ARBA" id="ARBA00001946"/>
    </source>
</evidence>
<dbReference type="NCBIfam" id="TIGR01670">
    <property type="entry name" value="KdsC-phosphatas"/>
    <property type="match status" value="1"/>
</dbReference>
<dbReference type="Pfam" id="PF08282">
    <property type="entry name" value="Hydrolase_3"/>
    <property type="match status" value="1"/>
</dbReference>
<keyword evidence="8" id="KW-1185">Reference proteome</keyword>